<dbReference type="PROSITE" id="PS00107">
    <property type="entry name" value="PROTEIN_KINASE_ATP"/>
    <property type="match status" value="1"/>
</dbReference>
<protein>
    <recommendedName>
        <fullName evidence="5">Protein kinase domain-containing protein</fullName>
    </recommendedName>
</protein>
<evidence type="ECO:0000313" key="6">
    <source>
        <dbReference type="EMBL" id="CAK8691403.1"/>
    </source>
</evidence>
<feature type="binding site" evidence="3">
    <location>
        <position position="52"/>
    </location>
    <ligand>
        <name>ATP</name>
        <dbReference type="ChEBI" id="CHEBI:30616"/>
    </ligand>
</feature>
<dbReference type="PANTHER" id="PTHR24348:SF71">
    <property type="entry name" value="PROTEIN KINASE DOMAIN-CONTAINING PROTEIN"/>
    <property type="match status" value="1"/>
</dbReference>
<dbReference type="Gene3D" id="1.25.40.10">
    <property type="entry name" value="Tetratricopeptide repeat domain"/>
    <property type="match status" value="2"/>
</dbReference>
<name>A0ABP0GI32_CLALP</name>
<dbReference type="InterPro" id="IPR019734">
    <property type="entry name" value="TPR_rpt"/>
</dbReference>
<feature type="domain" description="Protein kinase" evidence="5">
    <location>
        <begin position="24"/>
        <end position="307"/>
    </location>
</feature>
<evidence type="ECO:0000313" key="7">
    <source>
        <dbReference type="Proteomes" id="UP001642483"/>
    </source>
</evidence>
<dbReference type="SMART" id="SM00220">
    <property type="entry name" value="S_TKc"/>
    <property type="match status" value="1"/>
</dbReference>
<dbReference type="SMART" id="SM00028">
    <property type="entry name" value="TPR"/>
    <property type="match status" value="4"/>
</dbReference>
<dbReference type="InterPro" id="IPR045269">
    <property type="entry name" value="Atg1-like"/>
</dbReference>
<keyword evidence="2 3" id="KW-0067">ATP-binding</keyword>
<dbReference type="Proteomes" id="UP001642483">
    <property type="component" value="Unassembled WGS sequence"/>
</dbReference>
<feature type="region of interest" description="Disordered" evidence="4">
    <location>
        <begin position="248"/>
        <end position="267"/>
    </location>
</feature>
<dbReference type="Pfam" id="PF00069">
    <property type="entry name" value="Pkinase"/>
    <property type="match status" value="1"/>
</dbReference>
<dbReference type="PROSITE" id="PS00108">
    <property type="entry name" value="PROTEIN_KINASE_ST"/>
    <property type="match status" value="1"/>
</dbReference>
<dbReference type="InterPro" id="IPR000719">
    <property type="entry name" value="Prot_kinase_dom"/>
</dbReference>
<feature type="compositionally biased region" description="Basic and acidic residues" evidence="4">
    <location>
        <begin position="253"/>
        <end position="267"/>
    </location>
</feature>
<dbReference type="InterPro" id="IPR017441">
    <property type="entry name" value="Protein_kinase_ATP_BS"/>
</dbReference>
<evidence type="ECO:0000256" key="2">
    <source>
        <dbReference type="ARBA" id="ARBA00022840"/>
    </source>
</evidence>
<evidence type="ECO:0000256" key="4">
    <source>
        <dbReference type="SAM" id="MobiDB-lite"/>
    </source>
</evidence>
<accession>A0ABP0GI32</accession>
<keyword evidence="1 3" id="KW-0547">Nucleotide-binding</keyword>
<evidence type="ECO:0000256" key="3">
    <source>
        <dbReference type="PROSITE-ProRule" id="PRU10141"/>
    </source>
</evidence>
<proteinExistence type="predicted"/>
<reference evidence="6 7" key="1">
    <citation type="submission" date="2024-02" db="EMBL/GenBank/DDBJ databases">
        <authorList>
            <person name="Daric V."/>
            <person name="Darras S."/>
        </authorList>
    </citation>
    <scope>NUCLEOTIDE SEQUENCE [LARGE SCALE GENOMIC DNA]</scope>
</reference>
<dbReference type="InterPro" id="IPR011009">
    <property type="entry name" value="Kinase-like_dom_sf"/>
</dbReference>
<dbReference type="SUPFAM" id="SSF48452">
    <property type="entry name" value="TPR-like"/>
    <property type="match status" value="1"/>
</dbReference>
<dbReference type="PROSITE" id="PS50011">
    <property type="entry name" value="PROTEIN_KINASE_DOM"/>
    <property type="match status" value="1"/>
</dbReference>
<dbReference type="Gene3D" id="1.10.510.10">
    <property type="entry name" value="Transferase(Phosphotransferase) domain 1"/>
    <property type="match status" value="1"/>
</dbReference>
<evidence type="ECO:0000256" key="1">
    <source>
        <dbReference type="ARBA" id="ARBA00022741"/>
    </source>
</evidence>
<dbReference type="PANTHER" id="PTHR24348">
    <property type="entry name" value="SERINE/THREONINE-PROTEIN KINASE UNC-51-RELATED"/>
    <property type="match status" value="1"/>
</dbReference>
<gene>
    <name evidence="6" type="ORF">CVLEPA_LOCUS23964</name>
</gene>
<evidence type="ECO:0000259" key="5">
    <source>
        <dbReference type="PROSITE" id="PS50011"/>
    </source>
</evidence>
<organism evidence="6 7">
    <name type="scientific">Clavelina lepadiformis</name>
    <name type="common">Light-bulb sea squirt</name>
    <name type="synonym">Ascidia lepadiformis</name>
    <dbReference type="NCBI Taxonomy" id="159417"/>
    <lineage>
        <taxon>Eukaryota</taxon>
        <taxon>Metazoa</taxon>
        <taxon>Chordata</taxon>
        <taxon>Tunicata</taxon>
        <taxon>Ascidiacea</taxon>
        <taxon>Aplousobranchia</taxon>
        <taxon>Clavelinidae</taxon>
        <taxon>Clavelina</taxon>
    </lineage>
</organism>
<sequence>MSKNDLNFLGKKKPTFPAENIFCNEKGNVLGSGGFATVWVGYHEQHGKLAVKCIDLKGSAQAMRKMKDDILAEAGAMALAKHKHIIDIKGVTKGVTWVGIVMEFMSAGSLQDLIDNEKIKILPQLLTRMSYEMADGITYLHNRDEKRRIIHGDLKPANILLGPHLHCKIADFGGAVFSLHTVLAKNQPSNEVVEQFTLMFGAPEVNSNTRPSKAMDVYSFGVILLIAMAGCYPEDEFDTSPNELLQHLSQSKDTNERNLTEDERRETRDISSMLEGIVTKCLDKHPDIRPPITAIRSQLYEILHKLVDPSTLAKQVADLLHDIPLNKDTLDKKNHTSLAKLKESKGSLANCDESSSGVTGYRDFKKTTTLIKKAIASNLAEKVSRKCEELVTFLNKESLTDDELLKAENDVTGLISIIEKNISMASVKLLHGVAEICRIWPKPEGLVKLINKWLDVANNFICLIDENDDTLPKTIGQVLLYANDFLDDLSSVKENISVLKAKATSWKSIATCHRRMANPERELHFNKKAVTALEDKWNDSMKLVGCLYSALCNNLGTNYYDNDQFDLAESFFVKAYYANQDAEDYETKDKKMKNLRLIIENICLLHVKTQNRSKKSTSEIYHHLSENQKTSSTTLNDLMIHLMILRLALLLQLPNDDVKILCDKVNKYHEDCTPDSHNLTWLCNVCHKIAQSLLESNHEEQAAKILQCLLKFTPFLTDPDKKLSQIYNVSELINKKDLQHFLKQEKRDETPNIFPPICHKIIKQIEECDGGDEKRKTICLSSALCHASWSYLKAKDYKACLDAASKALNTYKSCGGGNEPDVNSIKAKVKFCVGICYYQMKNFDSAKSELQEMIDLCRDDEKKKNNVNVAQAYLDEMERSPDT</sequence>
<dbReference type="InterPro" id="IPR008271">
    <property type="entry name" value="Ser/Thr_kinase_AS"/>
</dbReference>
<keyword evidence="7" id="KW-1185">Reference proteome</keyword>
<dbReference type="InterPro" id="IPR011990">
    <property type="entry name" value="TPR-like_helical_dom_sf"/>
</dbReference>
<dbReference type="EMBL" id="CAWYQH010000119">
    <property type="protein sequence ID" value="CAK8691403.1"/>
    <property type="molecule type" value="Genomic_DNA"/>
</dbReference>
<dbReference type="SUPFAM" id="SSF56112">
    <property type="entry name" value="Protein kinase-like (PK-like)"/>
    <property type="match status" value="1"/>
</dbReference>
<comment type="caution">
    <text evidence="6">The sequence shown here is derived from an EMBL/GenBank/DDBJ whole genome shotgun (WGS) entry which is preliminary data.</text>
</comment>